<dbReference type="PANTHER" id="PTHR36927:SF4">
    <property type="entry name" value="BLR5718 PROTEIN"/>
    <property type="match status" value="1"/>
</dbReference>
<keyword evidence="1" id="KW-0472">Membrane</keyword>
<dbReference type="InterPro" id="IPR050623">
    <property type="entry name" value="Glucan_succinyl_AcylTrfase"/>
</dbReference>
<protein>
    <submittedName>
        <fullName evidence="3">Peptidoglycan/LPS O-acetylase OafA/YrhL</fullName>
    </submittedName>
</protein>
<evidence type="ECO:0000313" key="4">
    <source>
        <dbReference type="Proteomes" id="UP000568380"/>
    </source>
</evidence>
<feature type="transmembrane region" description="Helical" evidence="1">
    <location>
        <begin position="95"/>
        <end position="115"/>
    </location>
</feature>
<evidence type="ECO:0000313" key="3">
    <source>
        <dbReference type="EMBL" id="MBB5077568.1"/>
    </source>
</evidence>
<accession>A0A7W8A3A2</accession>
<keyword evidence="4" id="KW-1185">Reference proteome</keyword>
<feature type="transmembrane region" description="Helical" evidence="1">
    <location>
        <begin position="327"/>
        <end position="345"/>
    </location>
</feature>
<dbReference type="AlphaFoldDB" id="A0A7W8A3A2"/>
<feature type="transmembrane region" description="Helical" evidence="1">
    <location>
        <begin position="301"/>
        <end position="321"/>
    </location>
</feature>
<dbReference type="EMBL" id="JACHIN010000003">
    <property type="protein sequence ID" value="MBB5077568.1"/>
    <property type="molecule type" value="Genomic_DNA"/>
</dbReference>
<feature type="transmembrane region" description="Helical" evidence="1">
    <location>
        <begin position="135"/>
        <end position="152"/>
    </location>
</feature>
<gene>
    <name evidence="3" type="ORF">HNR40_003041</name>
</gene>
<organism evidence="3 4">
    <name type="scientific">Nonomuraea endophytica</name>
    <dbReference type="NCBI Taxonomy" id="714136"/>
    <lineage>
        <taxon>Bacteria</taxon>
        <taxon>Bacillati</taxon>
        <taxon>Actinomycetota</taxon>
        <taxon>Actinomycetes</taxon>
        <taxon>Streptosporangiales</taxon>
        <taxon>Streptosporangiaceae</taxon>
        <taxon>Nonomuraea</taxon>
    </lineage>
</organism>
<feature type="transmembrane region" description="Helical" evidence="1">
    <location>
        <begin position="230"/>
        <end position="250"/>
    </location>
</feature>
<evidence type="ECO:0000259" key="2">
    <source>
        <dbReference type="Pfam" id="PF01757"/>
    </source>
</evidence>
<sequence length="355" mass="39728">MKTETRTRLLAVDNLRVVLTALVVVHHVAVTYGNIPAWYVFEQAKDGTGIVLDLLVMFNQAFFMGFFFLISGFFTPRSYDRKGPGPFMRDRLKRLGIPLLAYLLFLRPVAMAGIYDGSMPYWHFYIGSWDPGPMWFVEVLLVLTGLYVLWRRSGRQIEERRGELTLRAIALFVTGLTLAVFVWRFLVPVGQYWPVVGLPTPSYLPQYASMFVLGLIAYRRGWFETLPRSAAKYGFIAAGVASAVLLPAGMWTRGWVAQLGTAAWESVFAVSMVIALSVWFRERFNRQGPFGKFLADQAFTVYIIHPLVLVGISTLLSGLAAPAIAKFALVAALALPICWGLGYLVRSIPGAKRIL</sequence>
<keyword evidence="1" id="KW-1133">Transmembrane helix</keyword>
<dbReference type="InterPro" id="IPR002656">
    <property type="entry name" value="Acyl_transf_3_dom"/>
</dbReference>
<feature type="transmembrane region" description="Helical" evidence="1">
    <location>
        <begin position="50"/>
        <end position="74"/>
    </location>
</feature>
<evidence type="ECO:0000256" key="1">
    <source>
        <dbReference type="SAM" id="Phobius"/>
    </source>
</evidence>
<feature type="transmembrane region" description="Helical" evidence="1">
    <location>
        <begin position="262"/>
        <end position="280"/>
    </location>
</feature>
<keyword evidence="1" id="KW-0812">Transmembrane</keyword>
<comment type="caution">
    <text evidence="3">The sequence shown here is derived from an EMBL/GenBank/DDBJ whole genome shotgun (WGS) entry which is preliminary data.</text>
</comment>
<dbReference type="Proteomes" id="UP000568380">
    <property type="component" value="Unassembled WGS sequence"/>
</dbReference>
<name>A0A7W8A3A2_9ACTN</name>
<dbReference type="GO" id="GO:0016747">
    <property type="term" value="F:acyltransferase activity, transferring groups other than amino-acyl groups"/>
    <property type="evidence" value="ECO:0007669"/>
    <property type="project" value="InterPro"/>
</dbReference>
<feature type="domain" description="Acyltransferase 3" evidence="2">
    <location>
        <begin position="11"/>
        <end position="341"/>
    </location>
</feature>
<dbReference type="Pfam" id="PF01757">
    <property type="entry name" value="Acyl_transf_3"/>
    <property type="match status" value="1"/>
</dbReference>
<reference evidence="3 4" key="1">
    <citation type="submission" date="2020-08" db="EMBL/GenBank/DDBJ databases">
        <title>Genomic Encyclopedia of Type Strains, Phase IV (KMG-IV): sequencing the most valuable type-strain genomes for metagenomic binning, comparative biology and taxonomic classification.</title>
        <authorList>
            <person name="Goeker M."/>
        </authorList>
    </citation>
    <scope>NUCLEOTIDE SEQUENCE [LARGE SCALE GENOMIC DNA]</scope>
    <source>
        <strain evidence="3 4">DSM 45385</strain>
    </source>
</reference>
<dbReference type="RefSeq" id="WP_184961462.1">
    <property type="nucleotide sequence ID" value="NZ_JACHIN010000003.1"/>
</dbReference>
<proteinExistence type="predicted"/>
<feature type="transmembrane region" description="Helical" evidence="1">
    <location>
        <begin position="203"/>
        <end position="218"/>
    </location>
</feature>
<dbReference type="PANTHER" id="PTHR36927">
    <property type="entry name" value="BLR4337 PROTEIN"/>
    <property type="match status" value="1"/>
</dbReference>
<feature type="transmembrane region" description="Helical" evidence="1">
    <location>
        <begin position="164"/>
        <end position="183"/>
    </location>
</feature>
<feature type="transmembrane region" description="Helical" evidence="1">
    <location>
        <begin position="12"/>
        <end position="30"/>
    </location>
</feature>